<dbReference type="PROSITE" id="PS50110">
    <property type="entry name" value="RESPONSE_REGULATORY"/>
    <property type="match status" value="1"/>
</dbReference>
<evidence type="ECO:0000259" key="7">
    <source>
        <dbReference type="PROSITE" id="PS50110"/>
    </source>
</evidence>
<dbReference type="GO" id="GO:0006355">
    <property type="term" value="P:regulation of DNA-templated transcription"/>
    <property type="evidence" value="ECO:0007669"/>
    <property type="project" value="InterPro"/>
</dbReference>
<dbReference type="Pfam" id="PF00072">
    <property type="entry name" value="Response_reg"/>
    <property type="match status" value="1"/>
</dbReference>
<dbReference type="InterPro" id="IPR039420">
    <property type="entry name" value="WalR-like"/>
</dbReference>
<dbReference type="Proteomes" id="UP000295741">
    <property type="component" value="Unassembled WGS sequence"/>
</dbReference>
<dbReference type="Pfam" id="PF00196">
    <property type="entry name" value="GerE"/>
    <property type="match status" value="1"/>
</dbReference>
<dbReference type="InterPro" id="IPR001789">
    <property type="entry name" value="Sig_transdc_resp-reg_receiver"/>
</dbReference>
<dbReference type="GO" id="GO:0000160">
    <property type="term" value="P:phosphorelay signal transduction system"/>
    <property type="evidence" value="ECO:0007669"/>
    <property type="project" value="InterPro"/>
</dbReference>
<evidence type="ECO:0000256" key="2">
    <source>
        <dbReference type="ARBA" id="ARBA00023015"/>
    </source>
</evidence>
<evidence type="ECO:0000256" key="1">
    <source>
        <dbReference type="ARBA" id="ARBA00022553"/>
    </source>
</evidence>
<keyword evidence="1 5" id="KW-0597">Phosphoprotein</keyword>
<comment type="caution">
    <text evidence="8">The sequence shown here is derived from an EMBL/GenBank/DDBJ whole genome shotgun (WGS) entry which is preliminary data.</text>
</comment>
<keyword evidence="9" id="KW-1185">Reference proteome</keyword>
<dbReference type="CDD" id="cd06170">
    <property type="entry name" value="LuxR_C_like"/>
    <property type="match status" value="1"/>
</dbReference>
<dbReference type="InterPro" id="IPR000792">
    <property type="entry name" value="Tscrpt_reg_LuxR_C"/>
</dbReference>
<dbReference type="EMBL" id="SNWP01000010">
    <property type="protein sequence ID" value="TDO29259.1"/>
    <property type="molecule type" value="Genomic_DNA"/>
</dbReference>
<proteinExistence type="predicted"/>
<name>A0A4R6J1X2_9BACT</name>
<gene>
    <name evidence="8" type="ORF">BC659_1347</name>
</gene>
<evidence type="ECO:0000256" key="5">
    <source>
        <dbReference type="PROSITE-ProRule" id="PRU00169"/>
    </source>
</evidence>
<feature type="domain" description="HTH luxR-type" evidence="6">
    <location>
        <begin position="148"/>
        <end position="213"/>
    </location>
</feature>
<dbReference type="PANTHER" id="PTHR43214">
    <property type="entry name" value="TWO-COMPONENT RESPONSE REGULATOR"/>
    <property type="match status" value="1"/>
</dbReference>
<protein>
    <submittedName>
        <fullName evidence="8">LuxR family two component transcriptional regulator</fullName>
    </submittedName>
</protein>
<dbReference type="OrthoDB" id="9797341at2"/>
<keyword evidence="4" id="KW-0804">Transcription</keyword>
<dbReference type="PRINTS" id="PR00038">
    <property type="entry name" value="HTHLUXR"/>
</dbReference>
<dbReference type="Gene3D" id="3.40.50.2300">
    <property type="match status" value="1"/>
</dbReference>
<evidence type="ECO:0000256" key="4">
    <source>
        <dbReference type="ARBA" id="ARBA00023163"/>
    </source>
</evidence>
<evidence type="ECO:0000259" key="6">
    <source>
        <dbReference type="PROSITE" id="PS50043"/>
    </source>
</evidence>
<evidence type="ECO:0000313" key="9">
    <source>
        <dbReference type="Proteomes" id="UP000295741"/>
    </source>
</evidence>
<keyword evidence="3" id="KW-0238">DNA-binding</keyword>
<keyword evidence="2" id="KW-0805">Transcription regulation</keyword>
<sequence length="219" mass="24487">MQKKISILIADDHLIYREGLKLMLARDPQFWVKGEVSDGKELVLKVKQLAPDVIITDIRMPYLDGIEATKRLCRAYPGTRILALSSFSEDYLIIEMLEAGALGFLVKGVGPEELSKAIRVVYTHKPYFSLEVTEKISKIIAGKHSDPKSLGLISLNEMEKQIVKLICKELTSKEIADRLSVGKRTVESYRVRIMDKIGARSVATVITYALKAGIIRPSV</sequence>
<dbReference type="SMART" id="SM00448">
    <property type="entry name" value="REC"/>
    <property type="match status" value="1"/>
</dbReference>
<dbReference type="RefSeq" id="WP_133473861.1">
    <property type="nucleotide sequence ID" value="NZ_SNWP01000010.1"/>
</dbReference>
<evidence type="ECO:0000256" key="3">
    <source>
        <dbReference type="ARBA" id="ARBA00023125"/>
    </source>
</evidence>
<evidence type="ECO:0000313" key="8">
    <source>
        <dbReference type="EMBL" id="TDO29259.1"/>
    </source>
</evidence>
<dbReference type="AlphaFoldDB" id="A0A4R6J1X2"/>
<dbReference type="InterPro" id="IPR011006">
    <property type="entry name" value="CheY-like_superfamily"/>
</dbReference>
<dbReference type="SMART" id="SM00421">
    <property type="entry name" value="HTH_LUXR"/>
    <property type="match status" value="1"/>
</dbReference>
<accession>A0A4R6J1X2</accession>
<organism evidence="8 9">
    <name type="scientific">Sediminibacterium goheungense</name>
    <dbReference type="NCBI Taxonomy" id="1086393"/>
    <lineage>
        <taxon>Bacteria</taxon>
        <taxon>Pseudomonadati</taxon>
        <taxon>Bacteroidota</taxon>
        <taxon>Chitinophagia</taxon>
        <taxon>Chitinophagales</taxon>
        <taxon>Chitinophagaceae</taxon>
        <taxon>Sediminibacterium</taxon>
    </lineage>
</organism>
<feature type="modified residue" description="4-aspartylphosphate" evidence="5">
    <location>
        <position position="57"/>
    </location>
</feature>
<dbReference type="InterPro" id="IPR058245">
    <property type="entry name" value="NreC/VraR/RcsB-like_REC"/>
</dbReference>
<feature type="domain" description="Response regulatory" evidence="7">
    <location>
        <begin position="6"/>
        <end position="122"/>
    </location>
</feature>
<dbReference type="SUPFAM" id="SSF46894">
    <property type="entry name" value="C-terminal effector domain of the bipartite response regulators"/>
    <property type="match status" value="1"/>
</dbReference>
<dbReference type="PROSITE" id="PS50043">
    <property type="entry name" value="HTH_LUXR_2"/>
    <property type="match status" value="1"/>
</dbReference>
<dbReference type="PANTHER" id="PTHR43214:SF41">
    <property type="entry name" value="NITRATE_NITRITE RESPONSE REGULATOR PROTEIN NARP"/>
    <property type="match status" value="1"/>
</dbReference>
<dbReference type="SUPFAM" id="SSF52172">
    <property type="entry name" value="CheY-like"/>
    <property type="match status" value="1"/>
</dbReference>
<reference evidence="8 9" key="1">
    <citation type="submission" date="2019-03" db="EMBL/GenBank/DDBJ databases">
        <title>Genomic Encyclopedia of Archaeal and Bacterial Type Strains, Phase II (KMG-II): from individual species to whole genera.</title>
        <authorList>
            <person name="Goeker M."/>
        </authorList>
    </citation>
    <scope>NUCLEOTIDE SEQUENCE [LARGE SCALE GENOMIC DNA]</scope>
    <source>
        <strain evidence="8 9">DSM 28323</strain>
    </source>
</reference>
<dbReference type="CDD" id="cd17535">
    <property type="entry name" value="REC_NarL-like"/>
    <property type="match status" value="1"/>
</dbReference>
<dbReference type="InterPro" id="IPR016032">
    <property type="entry name" value="Sig_transdc_resp-reg_C-effctor"/>
</dbReference>
<dbReference type="GO" id="GO:0003677">
    <property type="term" value="F:DNA binding"/>
    <property type="evidence" value="ECO:0007669"/>
    <property type="project" value="UniProtKB-KW"/>
</dbReference>